<organism evidence="1 2">
    <name type="scientific">Volvox reticuliferus</name>
    <dbReference type="NCBI Taxonomy" id="1737510"/>
    <lineage>
        <taxon>Eukaryota</taxon>
        <taxon>Viridiplantae</taxon>
        <taxon>Chlorophyta</taxon>
        <taxon>core chlorophytes</taxon>
        <taxon>Chlorophyceae</taxon>
        <taxon>CS clade</taxon>
        <taxon>Chlamydomonadales</taxon>
        <taxon>Volvocaceae</taxon>
        <taxon>Volvox</taxon>
    </lineage>
</organism>
<dbReference type="OrthoDB" id="1729427at2759"/>
<keyword evidence="2" id="KW-1185">Reference proteome</keyword>
<evidence type="ECO:0000313" key="1">
    <source>
        <dbReference type="EMBL" id="GIL86992.1"/>
    </source>
</evidence>
<name>A0A8J4FU48_9CHLO</name>
<dbReference type="PANTHER" id="PTHR47481:SF7">
    <property type="entry name" value="CCHC-TYPE DOMAIN-CONTAINING PROTEIN"/>
    <property type="match status" value="1"/>
</dbReference>
<protein>
    <recommendedName>
        <fullName evidence="3">DUF4219 domain-containing protein</fullName>
    </recommendedName>
</protein>
<evidence type="ECO:0008006" key="3">
    <source>
        <dbReference type="Google" id="ProtNLM"/>
    </source>
</evidence>
<sequence length="197" mass="22026">MGKDRLDEPLDLNNYATWKLRFELLCGKLRYGHALLAAPISEADVIMSNKVKSVMAKNVKNHHLQTIVRAANAKAAWDALAATFASTCNTRKIALRQELSDFKMANGEHMPVYVSRVRQLQSDLLDVGHVVTDAELTTIIIKGLPRTYHVIITALEMREGAWSGTTLMTSPVVRGRAERYDTDDVTCRTWAHGAVRH</sequence>
<dbReference type="Proteomes" id="UP000747110">
    <property type="component" value="Unassembled WGS sequence"/>
</dbReference>
<dbReference type="AlphaFoldDB" id="A0A8J4FU48"/>
<reference evidence="1" key="1">
    <citation type="journal article" date="2021" name="Proc. Natl. Acad. Sci. U.S.A.">
        <title>Three genomes in the algal genus Volvox reveal the fate of a haploid sex-determining region after a transition to homothallism.</title>
        <authorList>
            <person name="Yamamoto K."/>
            <person name="Hamaji T."/>
            <person name="Kawai-Toyooka H."/>
            <person name="Matsuzaki R."/>
            <person name="Takahashi F."/>
            <person name="Nishimura Y."/>
            <person name="Kawachi M."/>
            <person name="Noguchi H."/>
            <person name="Minakuchi Y."/>
            <person name="Umen J.G."/>
            <person name="Toyoda A."/>
            <person name="Nozaki H."/>
        </authorList>
    </citation>
    <scope>NUCLEOTIDE SEQUENCE</scope>
    <source>
        <strain evidence="1">NIES-3786</strain>
    </source>
</reference>
<accession>A0A8J4FU48</accession>
<comment type="caution">
    <text evidence="1">The sequence shown here is derived from an EMBL/GenBank/DDBJ whole genome shotgun (WGS) entry which is preliminary data.</text>
</comment>
<dbReference type="Pfam" id="PF14223">
    <property type="entry name" value="Retrotran_gag_2"/>
    <property type="match status" value="1"/>
</dbReference>
<gene>
    <name evidence="1" type="ORF">Vretifemale_15098</name>
</gene>
<proteinExistence type="predicted"/>
<dbReference type="PANTHER" id="PTHR47481">
    <property type="match status" value="1"/>
</dbReference>
<dbReference type="EMBL" id="BNCP01000038">
    <property type="protein sequence ID" value="GIL86992.1"/>
    <property type="molecule type" value="Genomic_DNA"/>
</dbReference>
<evidence type="ECO:0000313" key="2">
    <source>
        <dbReference type="Proteomes" id="UP000747110"/>
    </source>
</evidence>